<dbReference type="Pfam" id="PF13489">
    <property type="entry name" value="Methyltransf_23"/>
    <property type="match status" value="1"/>
</dbReference>
<organism evidence="1 2">
    <name type="scientific">Polyplosphaeria fusca</name>
    <dbReference type="NCBI Taxonomy" id="682080"/>
    <lineage>
        <taxon>Eukaryota</taxon>
        <taxon>Fungi</taxon>
        <taxon>Dikarya</taxon>
        <taxon>Ascomycota</taxon>
        <taxon>Pezizomycotina</taxon>
        <taxon>Dothideomycetes</taxon>
        <taxon>Pleosporomycetidae</taxon>
        <taxon>Pleosporales</taxon>
        <taxon>Tetraplosphaeriaceae</taxon>
        <taxon>Polyplosphaeria</taxon>
    </lineage>
</organism>
<keyword evidence="1" id="KW-0808">Transferase</keyword>
<gene>
    <name evidence="1" type="ORF">EJ04DRAFT_581038</name>
</gene>
<keyword evidence="2" id="KW-1185">Reference proteome</keyword>
<evidence type="ECO:0000313" key="1">
    <source>
        <dbReference type="EMBL" id="KAF2728902.1"/>
    </source>
</evidence>
<dbReference type="InterPro" id="IPR029063">
    <property type="entry name" value="SAM-dependent_MTases_sf"/>
</dbReference>
<protein>
    <submittedName>
        <fullName evidence="1">S-adenosyl-L-methionine-dependent methyltransferase</fullName>
    </submittedName>
</protein>
<keyword evidence="1" id="KW-0489">Methyltransferase</keyword>
<dbReference type="EMBL" id="ML996263">
    <property type="protein sequence ID" value="KAF2728902.1"/>
    <property type="molecule type" value="Genomic_DNA"/>
</dbReference>
<comment type="caution">
    <text evidence="1">The sequence shown here is derived from an EMBL/GenBank/DDBJ whole genome shotgun (WGS) entry which is preliminary data.</text>
</comment>
<dbReference type="GO" id="GO:0008168">
    <property type="term" value="F:methyltransferase activity"/>
    <property type="evidence" value="ECO:0007669"/>
    <property type="project" value="UniProtKB-KW"/>
</dbReference>
<name>A0A9P4QQ91_9PLEO</name>
<reference evidence="1" key="1">
    <citation type="journal article" date="2020" name="Stud. Mycol.">
        <title>101 Dothideomycetes genomes: a test case for predicting lifestyles and emergence of pathogens.</title>
        <authorList>
            <person name="Haridas S."/>
            <person name="Albert R."/>
            <person name="Binder M."/>
            <person name="Bloem J."/>
            <person name="Labutti K."/>
            <person name="Salamov A."/>
            <person name="Andreopoulos B."/>
            <person name="Baker S."/>
            <person name="Barry K."/>
            <person name="Bills G."/>
            <person name="Bluhm B."/>
            <person name="Cannon C."/>
            <person name="Castanera R."/>
            <person name="Culley D."/>
            <person name="Daum C."/>
            <person name="Ezra D."/>
            <person name="Gonzalez J."/>
            <person name="Henrissat B."/>
            <person name="Kuo A."/>
            <person name="Liang C."/>
            <person name="Lipzen A."/>
            <person name="Lutzoni F."/>
            <person name="Magnuson J."/>
            <person name="Mondo S."/>
            <person name="Nolan M."/>
            <person name="Ohm R."/>
            <person name="Pangilinan J."/>
            <person name="Park H.-J."/>
            <person name="Ramirez L."/>
            <person name="Alfaro M."/>
            <person name="Sun H."/>
            <person name="Tritt A."/>
            <person name="Yoshinaga Y."/>
            <person name="Zwiers L.-H."/>
            <person name="Turgeon B."/>
            <person name="Goodwin S."/>
            <person name="Spatafora J."/>
            <person name="Crous P."/>
            <person name="Grigoriev I."/>
        </authorList>
    </citation>
    <scope>NUCLEOTIDE SEQUENCE</scope>
    <source>
        <strain evidence="1">CBS 125425</strain>
    </source>
</reference>
<dbReference type="OrthoDB" id="3732832at2759"/>
<dbReference type="GO" id="GO:0032259">
    <property type="term" value="P:methylation"/>
    <property type="evidence" value="ECO:0007669"/>
    <property type="project" value="UniProtKB-KW"/>
</dbReference>
<proteinExistence type="predicted"/>
<accession>A0A9P4QQ91</accession>
<dbReference type="SUPFAM" id="SSF53335">
    <property type="entry name" value="S-adenosyl-L-methionine-dependent methyltransferases"/>
    <property type="match status" value="1"/>
</dbReference>
<dbReference type="AlphaFoldDB" id="A0A9P4QQ91"/>
<sequence>MEAEKPHEYILGGSATELDRIHGFHDSTVDHIGKLVLAPVNFAASSGRRLRILDSGTAAGRWLQELRDEQGSRHEYIGTDITKSFFPSSSPHDTGDRAGEEGGDVGIVYKTQDVTQPWPTNWAASFDLVHQRFVLGAVRSQQLEDVVANLVALVKPEGWVQLMESDVGARVIGEEDNGAAVVWGLLRKIYLTMGVEPDVDAHLPALFTRAGLVDVSEQRITVPIGKRRVNADMGRRSAETVALTAQQLAMGAKQVGVAGLEELDLHDLPSKVLRDLEDYGGTYSVYVIMGRKP</sequence>
<dbReference type="Gene3D" id="3.40.50.150">
    <property type="entry name" value="Vaccinia Virus protein VP39"/>
    <property type="match status" value="1"/>
</dbReference>
<dbReference type="Proteomes" id="UP000799444">
    <property type="component" value="Unassembled WGS sequence"/>
</dbReference>
<evidence type="ECO:0000313" key="2">
    <source>
        <dbReference type="Proteomes" id="UP000799444"/>
    </source>
</evidence>